<feature type="non-terminal residue" evidence="1">
    <location>
        <position position="183"/>
    </location>
</feature>
<reference evidence="1" key="1">
    <citation type="submission" date="2018-05" db="EMBL/GenBank/DDBJ databases">
        <authorList>
            <person name="Lanie J.A."/>
            <person name="Ng W.-L."/>
            <person name="Kazmierczak K.M."/>
            <person name="Andrzejewski T.M."/>
            <person name="Davidsen T.M."/>
            <person name="Wayne K.J."/>
            <person name="Tettelin H."/>
            <person name="Glass J.I."/>
            <person name="Rusch D."/>
            <person name="Podicherti R."/>
            <person name="Tsui H.-C.T."/>
            <person name="Winkler M.E."/>
        </authorList>
    </citation>
    <scope>NUCLEOTIDE SEQUENCE</scope>
</reference>
<accession>A0A383CI11</accession>
<protein>
    <submittedName>
        <fullName evidence="1">Uncharacterized protein</fullName>
    </submittedName>
</protein>
<proteinExistence type="predicted"/>
<name>A0A383CI11_9ZZZZ</name>
<dbReference type="EMBL" id="UINC01208921">
    <property type="protein sequence ID" value="SVE31703.1"/>
    <property type="molecule type" value="Genomic_DNA"/>
</dbReference>
<gene>
    <name evidence="1" type="ORF">METZ01_LOCUS484557</name>
</gene>
<organism evidence="1">
    <name type="scientific">marine metagenome</name>
    <dbReference type="NCBI Taxonomy" id="408172"/>
    <lineage>
        <taxon>unclassified sequences</taxon>
        <taxon>metagenomes</taxon>
        <taxon>ecological metagenomes</taxon>
    </lineage>
</organism>
<sequence length="183" mass="20850">MHHKQSCLILAVFLLAAAVTAEIVLSSKVPFQSLSETSNNRNQKVWIHFTDKGYLTKEELESAIDLYQERMSARVKYRRLIRTGRRKADFTDLPVHSIYIDRVLQIGGRLRSRSRWLNAIGLEASLQQIMQIEKLPFVRSITPILTHTTELHVEARSQILAAPSANQSYGDSDTQVTQVQADF</sequence>
<dbReference type="AlphaFoldDB" id="A0A383CI11"/>
<evidence type="ECO:0000313" key="1">
    <source>
        <dbReference type="EMBL" id="SVE31703.1"/>
    </source>
</evidence>